<dbReference type="PROSITE" id="PS51737">
    <property type="entry name" value="RECOMBINASE_DNA_BIND"/>
    <property type="match status" value="1"/>
</dbReference>
<evidence type="ECO:0000259" key="5">
    <source>
        <dbReference type="PROSITE" id="PS51737"/>
    </source>
</evidence>
<organism evidence="6 7">
    <name type="scientific">Candidatus Deianiraea vastatrix</name>
    <dbReference type="NCBI Taxonomy" id="2163644"/>
    <lineage>
        <taxon>Bacteria</taxon>
        <taxon>Pseudomonadati</taxon>
        <taxon>Pseudomonadota</taxon>
        <taxon>Alphaproteobacteria</taxon>
        <taxon>Rickettsiales</taxon>
        <taxon>Candidatus Deianiraeaceae</taxon>
        <taxon>Candidatus Deianiraea</taxon>
    </lineage>
</organism>
<keyword evidence="3" id="KW-0175">Coiled coil</keyword>
<dbReference type="RefSeq" id="WP_146820316.1">
    <property type="nucleotide sequence ID" value="NZ_CP029077.1"/>
</dbReference>
<sequence>MKAVIFCRVSTKEQGEEGHSLKAQLNATKEYCEKKGFELLCEPIQIMESASKAKRPEFEKMLNFIEKSKQKQVALVCYAVDRLPRDLKSLAELESLVMSGKLEIHSIRENTILNEDSDDFLYMINALMARRETKVLGKRVKFVFNDKRKEGVLCGDSPLGYINKQRKHEKKKEKREPVEVYIDPIRGPLMKQLFIDYSNGMSIEIARINAIKNGLTSKKGCKPSMSSIEQYLSNPFYCGYLYSKKYDTKTPHNYPKLITEELFERCQEIRFGKKRKKPKSNVKELYTFCHGRLKCHHCGASYSGETKIKKSGRVYRYLRTKNKECTYCHEVRQEIVESQVMEVLSKMTIDKDMLAEIKRNLQKLVDSHYKDNVDSLKKLTSRQLQIDESLKALRHKQIPMTIRSDEYEEIEQTKKELHEEKHQIELKLSQLNQSDKIFEITFNTILDISSRASDLFKSSEIGRKRKILDLLFPNLSLSGENLHYSLRKPFNEVLENKENLVWLHFGSKLRTKSYAGVVNFARRVKTMNFDIDRLCAAT</sequence>
<dbReference type="AlphaFoldDB" id="A0A5B8XDR6"/>
<dbReference type="SUPFAM" id="SSF53041">
    <property type="entry name" value="Resolvase-like"/>
    <property type="match status" value="1"/>
</dbReference>
<dbReference type="InterPro" id="IPR011109">
    <property type="entry name" value="DNA_bind_recombinase_dom"/>
</dbReference>
<name>A0A5B8XDR6_9RICK</name>
<dbReference type="Gene3D" id="3.40.50.1390">
    <property type="entry name" value="Resolvase, N-terminal catalytic domain"/>
    <property type="match status" value="1"/>
</dbReference>
<dbReference type="PANTHER" id="PTHR30461:SF2">
    <property type="entry name" value="SERINE RECOMBINASE PINE-RELATED"/>
    <property type="match status" value="1"/>
</dbReference>
<evidence type="ECO:0000256" key="2">
    <source>
        <dbReference type="ARBA" id="ARBA00023172"/>
    </source>
</evidence>
<dbReference type="InterPro" id="IPR006119">
    <property type="entry name" value="Resolv_N"/>
</dbReference>
<dbReference type="SMART" id="SM00857">
    <property type="entry name" value="Resolvase"/>
    <property type="match status" value="1"/>
</dbReference>
<evidence type="ECO:0000256" key="3">
    <source>
        <dbReference type="SAM" id="Coils"/>
    </source>
</evidence>
<dbReference type="GO" id="GO:0000150">
    <property type="term" value="F:DNA strand exchange activity"/>
    <property type="evidence" value="ECO:0007669"/>
    <property type="project" value="InterPro"/>
</dbReference>
<reference evidence="6 7" key="1">
    <citation type="journal article" date="2019" name="ISME J.">
        <title>Deianiraea, an extracellular bacterium associated with the ciliate Paramecium, suggests an alternative scenario for the evolution of Rickettsiales.</title>
        <authorList>
            <person name="Castelli M."/>
            <person name="Sabaneyeva E."/>
            <person name="Lanzoni O."/>
            <person name="Lebedeva N."/>
            <person name="Floriano A.M."/>
            <person name="Gaiarsa S."/>
            <person name="Benken K."/>
            <person name="Modeo L."/>
            <person name="Bandi C."/>
            <person name="Potekhin A."/>
            <person name="Sassera D."/>
            <person name="Petroni G."/>
        </authorList>
    </citation>
    <scope>NUCLEOTIDE SEQUENCE [LARGE SCALE GENOMIC DNA]</scope>
    <source>
        <strain evidence="6">CyL4-1</strain>
    </source>
</reference>
<keyword evidence="2" id="KW-0233">DNA recombination</keyword>
<dbReference type="PANTHER" id="PTHR30461">
    <property type="entry name" value="DNA-INVERTASE FROM LAMBDOID PROPHAGE"/>
    <property type="match status" value="1"/>
</dbReference>
<keyword evidence="7" id="KW-1185">Reference proteome</keyword>
<evidence type="ECO:0000313" key="7">
    <source>
        <dbReference type="Proteomes" id="UP000321934"/>
    </source>
</evidence>
<feature type="coiled-coil region" evidence="3">
    <location>
        <begin position="403"/>
        <end position="434"/>
    </location>
</feature>
<dbReference type="InterPro" id="IPR038109">
    <property type="entry name" value="DNA_bind_recomb_sf"/>
</dbReference>
<evidence type="ECO:0000259" key="4">
    <source>
        <dbReference type="PROSITE" id="PS51736"/>
    </source>
</evidence>
<dbReference type="Pfam" id="PF07508">
    <property type="entry name" value="Recombinase"/>
    <property type="match status" value="1"/>
</dbReference>
<dbReference type="OrthoDB" id="7277848at2"/>
<dbReference type="Pfam" id="PF00239">
    <property type="entry name" value="Resolvase"/>
    <property type="match status" value="1"/>
</dbReference>
<gene>
    <name evidence="6" type="ORF">Deia_00207</name>
</gene>
<evidence type="ECO:0000313" key="6">
    <source>
        <dbReference type="EMBL" id="QED23015.1"/>
    </source>
</evidence>
<dbReference type="Proteomes" id="UP000321934">
    <property type="component" value="Chromosome"/>
</dbReference>
<dbReference type="GO" id="GO:0003677">
    <property type="term" value="F:DNA binding"/>
    <property type="evidence" value="ECO:0007669"/>
    <property type="project" value="UniProtKB-KW"/>
</dbReference>
<dbReference type="InterPro" id="IPR036162">
    <property type="entry name" value="Resolvase-like_N_sf"/>
</dbReference>
<evidence type="ECO:0000256" key="1">
    <source>
        <dbReference type="ARBA" id="ARBA00023125"/>
    </source>
</evidence>
<feature type="domain" description="Recombinase" evidence="5">
    <location>
        <begin position="158"/>
        <end position="276"/>
    </location>
</feature>
<protein>
    <submittedName>
        <fullName evidence="6">Recombinase/resolvase</fullName>
    </submittedName>
</protein>
<keyword evidence="1" id="KW-0238">DNA-binding</keyword>
<dbReference type="Gene3D" id="3.90.1750.20">
    <property type="entry name" value="Putative Large Serine Recombinase, Chain B, Domain 2"/>
    <property type="match status" value="1"/>
</dbReference>
<proteinExistence type="predicted"/>
<dbReference type="PROSITE" id="PS51736">
    <property type="entry name" value="RECOMBINASES_3"/>
    <property type="match status" value="1"/>
</dbReference>
<dbReference type="InterPro" id="IPR050639">
    <property type="entry name" value="SSR_resolvase"/>
</dbReference>
<accession>A0A5B8XDR6</accession>
<dbReference type="CDD" id="cd00338">
    <property type="entry name" value="Ser_Recombinase"/>
    <property type="match status" value="1"/>
</dbReference>
<feature type="domain" description="Resolvase/invertase-type recombinase catalytic" evidence="4">
    <location>
        <begin position="2"/>
        <end position="151"/>
    </location>
</feature>
<dbReference type="EMBL" id="CP029077">
    <property type="protein sequence ID" value="QED23015.1"/>
    <property type="molecule type" value="Genomic_DNA"/>
</dbReference>